<keyword evidence="2" id="KW-1185">Reference proteome</keyword>
<evidence type="ECO:0000313" key="1">
    <source>
        <dbReference type="EMBL" id="KAK7335399.1"/>
    </source>
</evidence>
<dbReference type="InterPro" id="IPR036691">
    <property type="entry name" value="Endo/exonu/phosph_ase_sf"/>
</dbReference>
<comment type="caution">
    <text evidence="1">The sequence shown here is derived from an EMBL/GenBank/DDBJ whole genome shotgun (WGS) entry which is preliminary data.</text>
</comment>
<dbReference type="SUPFAM" id="SSF56219">
    <property type="entry name" value="DNase I-like"/>
    <property type="match status" value="1"/>
</dbReference>
<accession>A0AAN9LGB9</accession>
<sequence>MTKTSNNGSSELESGSTMKILEQEGVQLSYTQLEAKEDTTSLGVTHTGCGHSSCQGDDVVSVGRCVVVNVYSPCSLSGKKTLWEDLSNAKLASQELAWCFCGDFNAVRSISERKGVGEYSTLVLYHLLDLEAGLGGVRRMCWYWFLMDVEKLELKAQPSSSSGGGMKVLAGMGFSGAMPAHESLKVKVRCAGVGFVGQGSNGAKGIRLLIVLE</sequence>
<name>A0AAN9LGB9_PHACN</name>
<reference evidence="1 2" key="1">
    <citation type="submission" date="2024-01" db="EMBL/GenBank/DDBJ databases">
        <title>The genomes of 5 underutilized Papilionoideae crops provide insights into root nodulation and disease resistanc.</title>
        <authorList>
            <person name="Jiang F."/>
        </authorList>
    </citation>
    <scope>NUCLEOTIDE SEQUENCE [LARGE SCALE GENOMIC DNA]</scope>
    <source>
        <strain evidence="1">JINMINGXINNONG_FW02</strain>
        <tissue evidence="1">Leaves</tissue>
    </source>
</reference>
<organism evidence="1 2">
    <name type="scientific">Phaseolus coccineus</name>
    <name type="common">Scarlet runner bean</name>
    <name type="synonym">Phaseolus multiflorus</name>
    <dbReference type="NCBI Taxonomy" id="3886"/>
    <lineage>
        <taxon>Eukaryota</taxon>
        <taxon>Viridiplantae</taxon>
        <taxon>Streptophyta</taxon>
        <taxon>Embryophyta</taxon>
        <taxon>Tracheophyta</taxon>
        <taxon>Spermatophyta</taxon>
        <taxon>Magnoliopsida</taxon>
        <taxon>eudicotyledons</taxon>
        <taxon>Gunneridae</taxon>
        <taxon>Pentapetalae</taxon>
        <taxon>rosids</taxon>
        <taxon>fabids</taxon>
        <taxon>Fabales</taxon>
        <taxon>Fabaceae</taxon>
        <taxon>Papilionoideae</taxon>
        <taxon>50 kb inversion clade</taxon>
        <taxon>NPAAA clade</taxon>
        <taxon>indigoferoid/millettioid clade</taxon>
        <taxon>Phaseoleae</taxon>
        <taxon>Phaseolus</taxon>
    </lineage>
</organism>
<dbReference type="Gene3D" id="3.60.10.10">
    <property type="entry name" value="Endonuclease/exonuclease/phosphatase"/>
    <property type="match status" value="1"/>
</dbReference>
<protein>
    <recommendedName>
        <fullName evidence="3">Endonuclease/exonuclease/phosphatase domain-containing protein</fullName>
    </recommendedName>
</protein>
<dbReference type="Proteomes" id="UP001374584">
    <property type="component" value="Unassembled WGS sequence"/>
</dbReference>
<dbReference type="EMBL" id="JAYMYR010000010">
    <property type="protein sequence ID" value="KAK7335399.1"/>
    <property type="molecule type" value="Genomic_DNA"/>
</dbReference>
<dbReference type="AlphaFoldDB" id="A0AAN9LGB9"/>
<evidence type="ECO:0008006" key="3">
    <source>
        <dbReference type="Google" id="ProtNLM"/>
    </source>
</evidence>
<evidence type="ECO:0000313" key="2">
    <source>
        <dbReference type="Proteomes" id="UP001374584"/>
    </source>
</evidence>
<gene>
    <name evidence="1" type="ORF">VNO80_27216</name>
</gene>
<proteinExistence type="predicted"/>